<dbReference type="InParanoid" id="T0S812"/>
<dbReference type="InterPro" id="IPR016449">
    <property type="entry name" value="K_chnl_inward-rec_Kir"/>
</dbReference>
<evidence type="ECO:0000259" key="14">
    <source>
        <dbReference type="Pfam" id="PF17655"/>
    </source>
</evidence>
<accession>T0S812</accession>
<comment type="similarity">
    <text evidence="11">Belongs to the inward rectifier-type potassium channel (TC 1.A.2.1) family.</text>
</comment>
<dbReference type="OrthoDB" id="273257at2759"/>
<keyword evidence="2 11" id="KW-0813">Transport</keyword>
<keyword evidence="8 11" id="KW-0406">Ion transport</keyword>
<dbReference type="GO" id="GO:1990573">
    <property type="term" value="P:potassium ion import across plasma membrane"/>
    <property type="evidence" value="ECO:0007669"/>
    <property type="project" value="TreeGrafter"/>
</dbReference>
<keyword evidence="9 13" id="KW-0472">Membrane</keyword>
<dbReference type="GeneID" id="19942044"/>
<evidence type="ECO:0000256" key="4">
    <source>
        <dbReference type="ARBA" id="ARBA00022692"/>
    </source>
</evidence>
<evidence type="ECO:0000313" key="15">
    <source>
        <dbReference type="EMBL" id="EQC41343.1"/>
    </source>
</evidence>
<evidence type="ECO:0000256" key="1">
    <source>
        <dbReference type="ARBA" id="ARBA00004141"/>
    </source>
</evidence>
<feature type="region of interest" description="Disordered" evidence="12">
    <location>
        <begin position="462"/>
        <end position="493"/>
    </location>
</feature>
<organism evidence="15 16">
    <name type="scientific">Saprolegnia diclina (strain VS20)</name>
    <dbReference type="NCBI Taxonomy" id="1156394"/>
    <lineage>
        <taxon>Eukaryota</taxon>
        <taxon>Sar</taxon>
        <taxon>Stramenopiles</taxon>
        <taxon>Oomycota</taxon>
        <taxon>Saprolegniomycetes</taxon>
        <taxon>Saprolegniales</taxon>
        <taxon>Saprolegniaceae</taxon>
        <taxon>Saprolegnia</taxon>
    </lineage>
</organism>
<dbReference type="Proteomes" id="UP000030762">
    <property type="component" value="Unassembled WGS sequence"/>
</dbReference>
<dbReference type="RefSeq" id="XP_008605057.1">
    <property type="nucleotide sequence ID" value="XM_008606835.1"/>
</dbReference>
<dbReference type="Gene3D" id="1.10.287.70">
    <property type="match status" value="2"/>
</dbReference>
<dbReference type="Gene3D" id="2.60.40.1400">
    <property type="entry name" value="G protein-activated inward rectifier potassium channel 1"/>
    <property type="match status" value="2"/>
</dbReference>
<proteinExistence type="inferred from homology"/>
<dbReference type="VEuPathDB" id="FungiDB:SDRG_01317"/>
<dbReference type="eggNOG" id="KOG3827">
    <property type="taxonomic scope" value="Eukaryota"/>
</dbReference>
<keyword evidence="3 11" id="KW-0633">Potassium transport</keyword>
<dbReference type="OMA" id="FIESMVG"/>
<dbReference type="GO" id="GO:0005886">
    <property type="term" value="C:plasma membrane"/>
    <property type="evidence" value="ECO:0007669"/>
    <property type="project" value="TreeGrafter"/>
</dbReference>
<dbReference type="SUPFAM" id="SSF81324">
    <property type="entry name" value="Voltage-gated potassium channels"/>
    <property type="match status" value="2"/>
</dbReference>
<dbReference type="STRING" id="1156394.T0S812"/>
<keyword evidence="10 11" id="KW-0407">Ion channel</keyword>
<dbReference type="GO" id="GO:0034702">
    <property type="term" value="C:monoatomic ion channel complex"/>
    <property type="evidence" value="ECO:0007669"/>
    <property type="project" value="UniProtKB-KW"/>
</dbReference>
<dbReference type="AlphaFoldDB" id="T0S812"/>
<feature type="transmembrane region" description="Helical" evidence="13">
    <location>
        <begin position="534"/>
        <end position="555"/>
    </location>
</feature>
<keyword evidence="16" id="KW-1185">Reference proteome</keyword>
<dbReference type="Pfam" id="PF17655">
    <property type="entry name" value="IRK_C"/>
    <property type="match status" value="2"/>
</dbReference>
<keyword evidence="7 13" id="KW-1133">Transmembrane helix</keyword>
<evidence type="ECO:0000256" key="7">
    <source>
        <dbReference type="ARBA" id="ARBA00022989"/>
    </source>
</evidence>
<dbReference type="GO" id="GO:0005242">
    <property type="term" value="F:inward rectifier potassium channel activity"/>
    <property type="evidence" value="ECO:0007669"/>
    <property type="project" value="InterPro"/>
</dbReference>
<dbReference type="InterPro" id="IPR013518">
    <property type="entry name" value="K_chnl_inward-rec_Kir_cyto"/>
</dbReference>
<name>T0S812_SAPDV</name>
<evidence type="ECO:0000256" key="5">
    <source>
        <dbReference type="ARBA" id="ARBA00022882"/>
    </source>
</evidence>
<dbReference type="PANTHER" id="PTHR11767">
    <property type="entry name" value="INWARD RECTIFIER POTASSIUM CHANNEL"/>
    <property type="match status" value="1"/>
</dbReference>
<feature type="transmembrane region" description="Helical" evidence="13">
    <location>
        <begin position="142"/>
        <end position="164"/>
    </location>
</feature>
<feature type="region of interest" description="Disordered" evidence="12">
    <location>
        <begin position="342"/>
        <end position="431"/>
    </location>
</feature>
<evidence type="ECO:0000256" key="10">
    <source>
        <dbReference type="ARBA" id="ARBA00023303"/>
    </source>
</evidence>
<evidence type="ECO:0000313" key="16">
    <source>
        <dbReference type="Proteomes" id="UP000030762"/>
    </source>
</evidence>
<feature type="transmembrane region" description="Helical" evidence="13">
    <location>
        <begin position="120"/>
        <end position="136"/>
    </location>
</feature>
<gene>
    <name evidence="15" type="ORF">SDRG_01317</name>
</gene>
<dbReference type="SUPFAM" id="SSF81296">
    <property type="entry name" value="E set domains"/>
    <property type="match status" value="2"/>
</dbReference>
<feature type="domain" description="Inward rectifier potassium channel C-terminal" evidence="14">
    <location>
        <begin position="634"/>
        <end position="782"/>
    </location>
</feature>
<reference evidence="15 16" key="1">
    <citation type="submission" date="2012-04" db="EMBL/GenBank/DDBJ databases">
        <title>The Genome Sequence of Saprolegnia declina VS20.</title>
        <authorList>
            <consortium name="The Broad Institute Genome Sequencing Platform"/>
            <person name="Russ C."/>
            <person name="Nusbaum C."/>
            <person name="Tyler B."/>
            <person name="van West P."/>
            <person name="Dieguez-Uribeondo J."/>
            <person name="de Bruijn I."/>
            <person name="Tripathy S."/>
            <person name="Jiang R."/>
            <person name="Young S.K."/>
            <person name="Zeng Q."/>
            <person name="Gargeya S."/>
            <person name="Fitzgerald M."/>
            <person name="Haas B."/>
            <person name="Abouelleil A."/>
            <person name="Alvarado L."/>
            <person name="Arachchi H.M."/>
            <person name="Berlin A."/>
            <person name="Chapman S.B."/>
            <person name="Goldberg J."/>
            <person name="Griggs A."/>
            <person name="Gujja S."/>
            <person name="Hansen M."/>
            <person name="Howarth C."/>
            <person name="Imamovic A."/>
            <person name="Larimer J."/>
            <person name="McCowen C."/>
            <person name="Montmayeur A."/>
            <person name="Murphy C."/>
            <person name="Neiman D."/>
            <person name="Pearson M."/>
            <person name="Priest M."/>
            <person name="Roberts A."/>
            <person name="Saif S."/>
            <person name="Shea T."/>
            <person name="Sisk P."/>
            <person name="Sykes S."/>
            <person name="Wortman J."/>
            <person name="Nusbaum C."/>
            <person name="Birren B."/>
        </authorList>
    </citation>
    <scope>NUCLEOTIDE SEQUENCE [LARGE SCALE GENOMIC DNA]</scope>
    <source>
        <strain evidence="15 16">VS20</strain>
    </source>
</reference>
<dbReference type="InterPro" id="IPR041647">
    <property type="entry name" value="IRK_C"/>
</dbReference>
<evidence type="ECO:0000256" key="9">
    <source>
        <dbReference type="ARBA" id="ARBA00023136"/>
    </source>
</evidence>
<keyword evidence="4 11" id="KW-0812">Transmembrane</keyword>
<evidence type="ECO:0000256" key="12">
    <source>
        <dbReference type="SAM" id="MobiDB-lite"/>
    </source>
</evidence>
<feature type="compositionally biased region" description="Basic residues" evidence="12">
    <location>
        <begin position="381"/>
        <end position="391"/>
    </location>
</feature>
<keyword evidence="6 11" id="KW-0630">Potassium</keyword>
<dbReference type="GO" id="GO:0034765">
    <property type="term" value="P:regulation of monoatomic ion transmembrane transport"/>
    <property type="evidence" value="ECO:0007669"/>
    <property type="project" value="TreeGrafter"/>
</dbReference>
<dbReference type="PANTHER" id="PTHR11767:SF102">
    <property type="entry name" value="INWARDLY RECTIFYING POTASSIUM CHANNEL 1, ISOFORM F"/>
    <property type="match status" value="1"/>
</dbReference>
<feature type="transmembrane region" description="Helical" evidence="13">
    <location>
        <begin position="603"/>
        <end position="624"/>
    </location>
</feature>
<feature type="domain" description="Inward rectifier potassium channel C-terminal" evidence="14">
    <location>
        <begin position="173"/>
        <end position="336"/>
    </location>
</feature>
<evidence type="ECO:0000256" key="6">
    <source>
        <dbReference type="ARBA" id="ARBA00022958"/>
    </source>
</evidence>
<evidence type="ECO:0000256" key="2">
    <source>
        <dbReference type="ARBA" id="ARBA00022448"/>
    </source>
</evidence>
<protein>
    <recommendedName>
        <fullName evidence="14">Inward rectifier potassium channel C-terminal domain-containing protein</fullName>
    </recommendedName>
</protein>
<sequence length="794" mass="88726">MPSKKRFQRTNGVAKASVVDPSLHKAWAHDWPGVVVHEEAGAPFFSSAAIRASGEFFPRLKTIANPRKAYKDGIYILLNLSWVTLMPALAAMYFASIFAFGVVFFYVCGNAATFSDDFNLSYTTFSTIGFGILFPVERCANYVAIAEAFVSLLSIAALTGLMFAKFAKPKGKIAFSQVAVVHPYGTERLALVVRVANATQSQDVARDVIMDASFSFTLIRIEKENEMGPARLRYYKLPLLQSNVITFRMVLALVHVIDEESPLFGLTQSTLAASQFVLQVGMTGVDSTLQDTVMERQIYSIEMLQWGFRFGEMLHFSDDAVAIDFDELSKVHSAPIDDSYAAQYAPRPSPVPTISSNTKLHQHPLGSVLSPTPRMAWASSSHKRSSRRLRQPLRPTDMEPLFEPLLQRDVGTQRVTKPRRRQPSHHGASMPVEQWQLLQHQVAGDTMAATDSTSGLLWAHTTTNSHAEPHDEEDDEDDDDDDERDLDFSDASSVHSVEIPNTPRFLRVSPLHVPFSYSFQSFYYSALHMKWPRIIALIVVGFVVMNVAFAGLYLIDFNGVLVTPSIAAASSPFEVCLYLSAQTLATIGYGVIGPQPDSKINNFFVALESSFGLIFTTIFTGIAWSKFARPRAHIHFSKHIAITTIHGQRVLVLRAANTRHHGDIREGSFRLGVNLTNSKTGLRQMQDVPLISPEWPSIRIPVTLIHVIDEASPFYQFQSPADFSNYRVSVITLFTGLDTTFTENVYARKMYFWDDFVMDMHFDDCVDVRPDGVVIDYRRFDVLLPDAEPTITVA</sequence>
<evidence type="ECO:0000256" key="8">
    <source>
        <dbReference type="ARBA" id="ARBA00023065"/>
    </source>
</evidence>
<evidence type="ECO:0000256" key="3">
    <source>
        <dbReference type="ARBA" id="ARBA00022538"/>
    </source>
</evidence>
<dbReference type="EMBL" id="JH767134">
    <property type="protein sequence ID" value="EQC41343.1"/>
    <property type="molecule type" value="Genomic_DNA"/>
</dbReference>
<feature type="compositionally biased region" description="Acidic residues" evidence="12">
    <location>
        <begin position="470"/>
        <end position="485"/>
    </location>
</feature>
<evidence type="ECO:0000256" key="13">
    <source>
        <dbReference type="SAM" id="Phobius"/>
    </source>
</evidence>
<comment type="subcellular location">
    <subcellularLocation>
        <location evidence="1 11">Membrane</location>
        <topology evidence="1 11">Multi-pass membrane protein</topology>
    </subcellularLocation>
</comment>
<dbReference type="InterPro" id="IPR014756">
    <property type="entry name" value="Ig_E-set"/>
</dbReference>
<keyword evidence="5 11" id="KW-0851">Voltage-gated channel</keyword>
<evidence type="ECO:0000256" key="11">
    <source>
        <dbReference type="RuleBase" id="RU003822"/>
    </source>
</evidence>